<feature type="coiled-coil region" evidence="1">
    <location>
        <begin position="151"/>
        <end position="178"/>
    </location>
</feature>
<proteinExistence type="predicted"/>
<evidence type="ECO:0000313" key="3">
    <source>
        <dbReference type="EMBL" id="ATY66670.1"/>
    </source>
</evidence>
<feature type="compositionally biased region" description="Basic residues" evidence="2">
    <location>
        <begin position="231"/>
        <end position="248"/>
    </location>
</feature>
<dbReference type="SUPFAM" id="SSF58022">
    <property type="entry name" value="XRCC4, C-terminal oligomerization domain"/>
    <property type="match status" value="1"/>
</dbReference>
<dbReference type="VEuPathDB" id="FungiDB:CCM_04567"/>
<dbReference type="PANTHER" id="PTHR42067">
    <property type="entry name" value="YALI0C15378P"/>
    <property type="match status" value="1"/>
</dbReference>
<feature type="compositionally biased region" description="Basic and acidic residues" evidence="2">
    <location>
        <begin position="252"/>
        <end position="277"/>
    </location>
</feature>
<sequence length="613" mass="67355">MATFRVLKVPQSDNDKEFVLLQVSSSGKKPLDLKLIGTEGEAPYVVKIKHDRISALKVKNSPLTDAEWESTLESFFHQKPLHDINATATVQTEASISITVRKQVQGITQRLGTITLSHDANEAIELLEWCAASADAVVASNQATAHAQSQAAEREASIQQLKTQLDELVRAKDEDETALLQKFRDLLNEKKVKIREQQKVLASPAFSVTRGEPEPAEPSPEPEQEVAPRARAARGRKPAASRASKRKAAAPVKEEEVLPEEEPRIKSEPEDTEDGHTTEATASVDGDEDEDEHMAGDDGHEEAVPAPPPAREQSPPKKVAAPPPKRALPFANRKPNEAPRPAVPTGGADTDSDDELYMIRLHTQSQLPRVPLPTSSRAKQALSQAGLASIILGKLIPPKGPVVLLPAQRRHVLDLLGGELELGHELQHAAHPLGAARRRERHDALVETPAQADLGLADAVLLRQRRPRRVHGPAAGTDQRRQRAVRRDRDAVPPVKREQVHAVVLQVRVELNLVDGRHHLGRFEDRLQVLRQEVGHANRPGPARGPDRLHLGPFLLQRRAGALGEPRPVQQVEIDIVDAELLEGGVKVRLRRRQLGRNVELLARHAALFDGRA</sequence>
<name>A0A2H4SU84_CORMI</name>
<dbReference type="OrthoDB" id="8064436at2759"/>
<dbReference type="EMBL" id="CP023327">
    <property type="protein sequence ID" value="ATY66670.1"/>
    <property type="molecule type" value="Genomic_DNA"/>
</dbReference>
<dbReference type="PANTHER" id="PTHR42067:SF1">
    <property type="entry name" value="MITOTIC APPARATUS PROTEIN P62"/>
    <property type="match status" value="1"/>
</dbReference>
<gene>
    <name evidence="3" type="ORF">A9K55_000648</name>
</gene>
<dbReference type="InterPro" id="IPR014751">
    <property type="entry name" value="XRCC4-like_C"/>
</dbReference>
<organism evidence="3 4">
    <name type="scientific">Cordyceps militaris</name>
    <name type="common">Caterpillar fungus</name>
    <name type="synonym">Clavaria militaris</name>
    <dbReference type="NCBI Taxonomy" id="73501"/>
    <lineage>
        <taxon>Eukaryota</taxon>
        <taxon>Fungi</taxon>
        <taxon>Dikarya</taxon>
        <taxon>Ascomycota</taxon>
        <taxon>Pezizomycotina</taxon>
        <taxon>Sordariomycetes</taxon>
        <taxon>Hypocreomycetidae</taxon>
        <taxon>Hypocreales</taxon>
        <taxon>Cordycipitaceae</taxon>
        <taxon>Cordyceps</taxon>
    </lineage>
</organism>
<evidence type="ECO:0000313" key="4">
    <source>
        <dbReference type="Proteomes" id="UP000323067"/>
    </source>
</evidence>
<protein>
    <submittedName>
        <fullName evidence="3">DNA double-strand break repair and VJ recombination XRCC4</fullName>
    </submittedName>
</protein>
<feature type="region of interest" description="Disordered" evidence="2">
    <location>
        <begin position="204"/>
        <end position="352"/>
    </location>
</feature>
<dbReference type="VEuPathDB" id="FungiDB:A9K55_000648"/>
<evidence type="ECO:0000256" key="2">
    <source>
        <dbReference type="SAM" id="MobiDB-lite"/>
    </source>
</evidence>
<feature type="region of interest" description="Disordered" evidence="2">
    <location>
        <begin position="470"/>
        <end position="492"/>
    </location>
</feature>
<evidence type="ECO:0000256" key="1">
    <source>
        <dbReference type="SAM" id="Coils"/>
    </source>
</evidence>
<dbReference type="Proteomes" id="UP000323067">
    <property type="component" value="Chromosome ii"/>
</dbReference>
<dbReference type="Gene3D" id="1.20.5.370">
    <property type="match status" value="1"/>
</dbReference>
<feature type="compositionally biased region" description="Basic and acidic residues" evidence="2">
    <location>
        <begin position="293"/>
        <end position="303"/>
    </location>
</feature>
<reference evidence="3 4" key="1">
    <citation type="journal article" date="2017" name="BMC Genomics">
        <title>Chromosome level assembly and secondary metabolite potential of the parasitic fungus Cordyceps militaris.</title>
        <authorList>
            <person name="Kramer G.J."/>
            <person name="Nodwell J.R."/>
        </authorList>
    </citation>
    <scope>NUCLEOTIDE SEQUENCE [LARGE SCALE GENOMIC DNA]</scope>
    <source>
        <strain evidence="3 4">ATCC 34164</strain>
    </source>
</reference>
<feature type="compositionally biased region" description="Basic and acidic residues" evidence="2">
    <location>
        <begin position="478"/>
        <end position="492"/>
    </location>
</feature>
<keyword evidence="1" id="KW-0175">Coiled coil</keyword>
<accession>A0A2H4SU84</accession>
<dbReference type="AlphaFoldDB" id="A0A2H4SU84"/>